<dbReference type="CDD" id="cd00156">
    <property type="entry name" value="REC"/>
    <property type="match status" value="1"/>
</dbReference>
<evidence type="ECO:0000256" key="2">
    <source>
        <dbReference type="ARBA" id="ARBA00012438"/>
    </source>
</evidence>
<evidence type="ECO:0000256" key="3">
    <source>
        <dbReference type="ARBA" id="ARBA00022553"/>
    </source>
</evidence>
<dbReference type="InterPro" id="IPR003594">
    <property type="entry name" value="HATPase_dom"/>
</dbReference>
<dbReference type="FunFam" id="3.30.565.10:FF:000010">
    <property type="entry name" value="Sensor histidine kinase RcsC"/>
    <property type="match status" value="1"/>
</dbReference>
<gene>
    <name evidence="14" type="ORF">SPICUR_05795</name>
</gene>
<dbReference type="STRING" id="1335757.SPICUR_05795"/>
<proteinExistence type="predicted"/>
<dbReference type="GO" id="GO:0005524">
    <property type="term" value="F:ATP binding"/>
    <property type="evidence" value="ECO:0007669"/>
    <property type="project" value="UniProtKB-KW"/>
</dbReference>
<dbReference type="Gene3D" id="1.10.287.130">
    <property type="match status" value="1"/>
</dbReference>
<keyword evidence="15" id="KW-1185">Reference proteome</keyword>
<dbReference type="PROSITE" id="PS50109">
    <property type="entry name" value="HIS_KIN"/>
    <property type="match status" value="1"/>
</dbReference>
<name>U5T7F7_9GAMM</name>
<dbReference type="InterPro" id="IPR004358">
    <property type="entry name" value="Sig_transdc_His_kin-like_C"/>
</dbReference>
<dbReference type="EC" id="2.7.13.3" evidence="2"/>
<dbReference type="InterPro" id="IPR011006">
    <property type="entry name" value="CheY-like_superfamily"/>
</dbReference>
<dbReference type="Gene3D" id="3.30.565.10">
    <property type="entry name" value="Histidine kinase-like ATPase, C-terminal domain"/>
    <property type="match status" value="1"/>
</dbReference>
<evidence type="ECO:0000259" key="13">
    <source>
        <dbReference type="PROSITE" id="PS50110"/>
    </source>
</evidence>
<evidence type="ECO:0000313" key="14">
    <source>
        <dbReference type="EMBL" id="AGY92132.1"/>
    </source>
</evidence>
<evidence type="ECO:0000256" key="7">
    <source>
        <dbReference type="ARBA" id="ARBA00022840"/>
    </source>
</evidence>
<dbReference type="eggNOG" id="COG0784">
    <property type="taxonomic scope" value="Bacteria"/>
</dbReference>
<dbReference type="EMBL" id="CP005990">
    <property type="protein sequence ID" value="AGY92132.1"/>
    <property type="molecule type" value="Genomic_DNA"/>
</dbReference>
<evidence type="ECO:0000256" key="9">
    <source>
        <dbReference type="ARBA" id="ARBA00064003"/>
    </source>
</evidence>
<sequence>MRHTGDSHTSPIAESDLLYEISIAIGQSLQLDEMLTESLRKMLRVLNCVSGCVLQYTRQSPVGDDGPPTILWRYSLALPRTLTRQSDFQSLIDRIDLPATDSALDVFYDGLPARVGNESGDGEDYVFGLPNFGVLLLRRRGTGFTHSLFMSLARLMDKLANAARACLYESELQHQIHQAEAANRAKSQFLAKMSHEIRTPMNGVLGMLDLLSETTLQTYQQQYIDLAQNSATHLLEIINLLLDISKIEAGKLELQPTVRDFPAFIAQILKAQTPRAMSKGVRLYSSLDPELPRYLTLDPVRMQQILDNLLSNAVKFTDRGHVQLEAELDRDPTNSQPDRGVQVILTVTDTGVGIPEDRLPHIFETFEQANNASNRSFEGTGLGLAITRQLARLMGGTVSAHSRVGEGTTMRVAVPLAAAPETTEVRQPPLPRTKQQVLYVDDDRRDRELMRAILEILGVDATDAQDNVQASKILRAKATQSRAFDLIILDASVIAGDQSTDLHNLIERAMARGTLVRLVTAELNADIATETDQLGLRRPITKPLSITDIEALLRQTDPNDTDHDPSASPMSQRLAGLKALLVEDNAVNRMLAEKLLERNAIQYEAVTNGEAALERFHACRYDFILMDVMMPVMDGVEATQRIRTVERDNAQARTPIIALTANAMNGDQTYYAAKGMEGYVAKPLKAERLREEIDRVCHAATSKTQPEGSENE</sequence>
<evidence type="ECO:0000256" key="6">
    <source>
        <dbReference type="ARBA" id="ARBA00022777"/>
    </source>
</evidence>
<dbReference type="SMART" id="SM00387">
    <property type="entry name" value="HATPase_c"/>
    <property type="match status" value="1"/>
</dbReference>
<dbReference type="InterPro" id="IPR001789">
    <property type="entry name" value="Sig_transdc_resp-reg_receiver"/>
</dbReference>
<dbReference type="CDD" id="cd00082">
    <property type="entry name" value="HisKA"/>
    <property type="match status" value="1"/>
</dbReference>
<evidence type="ECO:0000256" key="11">
    <source>
        <dbReference type="PROSITE-ProRule" id="PRU00169"/>
    </source>
</evidence>
<evidence type="ECO:0000256" key="8">
    <source>
        <dbReference type="ARBA" id="ARBA00023012"/>
    </source>
</evidence>
<dbReference type="GO" id="GO:0000155">
    <property type="term" value="F:phosphorelay sensor kinase activity"/>
    <property type="evidence" value="ECO:0007669"/>
    <property type="project" value="InterPro"/>
</dbReference>
<protein>
    <recommendedName>
        <fullName evidence="10">Sensory/regulatory protein RpfC</fullName>
        <ecNumber evidence="2">2.7.13.3</ecNumber>
    </recommendedName>
</protein>
<dbReference type="InterPro" id="IPR036097">
    <property type="entry name" value="HisK_dim/P_sf"/>
</dbReference>
<keyword evidence="4" id="KW-0808">Transferase</keyword>
<dbReference type="CDD" id="cd17546">
    <property type="entry name" value="REC_hyHK_CKI1_RcsC-like"/>
    <property type="match status" value="1"/>
</dbReference>
<evidence type="ECO:0000313" key="15">
    <source>
        <dbReference type="Proteomes" id="UP000017640"/>
    </source>
</evidence>
<dbReference type="Pfam" id="PF00512">
    <property type="entry name" value="HisKA"/>
    <property type="match status" value="1"/>
</dbReference>
<dbReference type="Pfam" id="PF02518">
    <property type="entry name" value="HATPase_c"/>
    <property type="match status" value="1"/>
</dbReference>
<keyword evidence="5" id="KW-0547">Nucleotide-binding</keyword>
<evidence type="ECO:0000256" key="5">
    <source>
        <dbReference type="ARBA" id="ARBA00022741"/>
    </source>
</evidence>
<keyword evidence="7" id="KW-0067">ATP-binding</keyword>
<feature type="modified residue" description="4-aspartylphosphate" evidence="11">
    <location>
        <position position="490"/>
    </location>
</feature>
<dbReference type="InterPro" id="IPR005467">
    <property type="entry name" value="His_kinase_dom"/>
</dbReference>
<feature type="domain" description="Response regulatory" evidence="13">
    <location>
        <begin position="436"/>
        <end position="557"/>
    </location>
</feature>
<dbReference type="eggNOG" id="COG5002">
    <property type="taxonomic scope" value="Bacteria"/>
</dbReference>
<dbReference type="SMART" id="SM00448">
    <property type="entry name" value="REC"/>
    <property type="match status" value="2"/>
</dbReference>
<evidence type="ECO:0000256" key="4">
    <source>
        <dbReference type="ARBA" id="ARBA00022679"/>
    </source>
</evidence>
<dbReference type="Gene3D" id="3.40.50.2300">
    <property type="match status" value="2"/>
</dbReference>
<feature type="domain" description="Histidine kinase" evidence="12">
    <location>
        <begin position="192"/>
        <end position="418"/>
    </location>
</feature>
<feature type="domain" description="Response regulatory" evidence="13">
    <location>
        <begin position="578"/>
        <end position="697"/>
    </location>
</feature>
<dbReference type="OrthoDB" id="5563233at2"/>
<comment type="subunit">
    <text evidence="9">At low DSF concentrations, interacts with RpfF.</text>
</comment>
<reference evidence="14 15" key="1">
    <citation type="journal article" date="2013" name="BMC Genomics">
        <title>Genomes of "Spiribacter", a streamlined, successful halophilic bacterium.</title>
        <authorList>
            <person name="Lopez-Perez M."/>
            <person name="Ghai R."/>
            <person name="Leon M.J."/>
            <person name="Rodriguez-Olmos A."/>
            <person name="Copa-Patino J.L."/>
            <person name="Soliveri J."/>
            <person name="Sanchez-Porro C."/>
            <person name="Ventosa A."/>
            <person name="Rodriguez-Valera F."/>
        </authorList>
    </citation>
    <scope>NUCLEOTIDE SEQUENCE [LARGE SCALE GENOMIC DNA]</scope>
    <source>
        <strain evidence="14 15">UAH-SP71</strain>
    </source>
</reference>
<keyword evidence="6" id="KW-0418">Kinase</keyword>
<organism evidence="14 15">
    <name type="scientific">Spiribacter curvatus</name>
    <dbReference type="NCBI Taxonomy" id="1335757"/>
    <lineage>
        <taxon>Bacteria</taxon>
        <taxon>Pseudomonadati</taxon>
        <taxon>Pseudomonadota</taxon>
        <taxon>Gammaproteobacteria</taxon>
        <taxon>Chromatiales</taxon>
        <taxon>Ectothiorhodospiraceae</taxon>
        <taxon>Spiribacter</taxon>
    </lineage>
</organism>
<dbReference type="InterPro" id="IPR003661">
    <property type="entry name" value="HisK_dim/P_dom"/>
</dbReference>
<dbReference type="PATRIC" id="fig|1335757.3.peg.1134"/>
<dbReference type="PANTHER" id="PTHR45339">
    <property type="entry name" value="HYBRID SIGNAL TRANSDUCTION HISTIDINE KINASE J"/>
    <property type="match status" value="1"/>
</dbReference>
<dbReference type="PRINTS" id="PR00344">
    <property type="entry name" value="BCTRLSENSOR"/>
</dbReference>
<accession>U5T7F7</accession>
<dbReference type="Proteomes" id="UP000017640">
    <property type="component" value="Chromosome"/>
</dbReference>
<dbReference type="SUPFAM" id="SSF47384">
    <property type="entry name" value="Homodimeric domain of signal transducing histidine kinase"/>
    <property type="match status" value="1"/>
</dbReference>
<comment type="catalytic activity">
    <reaction evidence="1">
        <text>ATP + protein L-histidine = ADP + protein N-phospho-L-histidine.</text>
        <dbReference type="EC" id="2.7.13.3"/>
    </reaction>
</comment>
<evidence type="ECO:0000256" key="1">
    <source>
        <dbReference type="ARBA" id="ARBA00000085"/>
    </source>
</evidence>
<evidence type="ECO:0000259" key="12">
    <source>
        <dbReference type="PROSITE" id="PS50109"/>
    </source>
</evidence>
<dbReference type="SUPFAM" id="SSF52172">
    <property type="entry name" value="CheY-like"/>
    <property type="match status" value="2"/>
</dbReference>
<dbReference type="Pfam" id="PF00072">
    <property type="entry name" value="Response_reg"/>
    <property type="match status" value="2"/>
</dbReference>
<dbReference type="AlphaFoldDB" id="U5T7F7"/>
<dbReference type="InterPro" id="IPR036890">
    <property type="entry name" value="HATPase_C_sf"/>
</dbReference>
<evidence type="ECO:0000256" key="10">
    <source>
        <dbReference type="ARBA" id="ARBA00068150"/>
    </source>
</evidence>
<dbReference type="PROSITE" id="PS50110">
    <property type="entry name" value="RESPONSE_REGULATORY"/>
    <property type="match status" value="2"/>
</dbReference>
<dbReference type="SUPFAM" id="SSF55874">
    <property type="entry name" value="ATPase domain of HSP90 chaperone/DNA topoisomerase II/histidine kinase"/>
    <property type="match status" value="1"/>
</dbReference>
<dbReference type="RefSeq" id="WP_023366986.1">
    <property type="nucleotide sequence ID" value="NC_022664.1"/>
</dbReference>
<feature type="modified residue" description="4-aspartylphosphate" evidence="11">
    <location>
        <position position="627"/>
    </location>
</feature>
<dbReference type="PANTHER" id="PTHR45339:SF5">
    <property type="entry name" value="HISTIDINE KINASE"/>
    <property type="match status" value="1"/>
</dbReference>
<dbReference type="KEGG" id="spiu:SPICUR_05795"/>
<keyword evidence="8" id="KW-0902">Two-component regulatory system</keyword>
<dbReference type="FunFam" id="1.10.287.130:FF:000002">
    <property type="entry name" value="Two-component osmosensing histidine kinase"/>
    <property type="match status" value="1"/>
</dbReference>
<dbReference type="CDD" id="cd16922">
    <property type="entry name" value="HATPase_EvgS-ArcB-TorS-like"/>
    <property type="match status" value="1"/>
</dbReference>
<dbReference type="HOGENOM" id="CLU_000445_104_15_6"/>
<keyword evidence="3 11" id="KW-0597">Phosphoprotein</keyword>
<dbReference type="SMART" id="SM00388">
    <property type="entry name" value="HisKA"/>
    <property type="match status" value="1"/>
</dbReference>